<name>A0A538TZA1_UNCEI</name>
<proteinExistence type="predicted"/>
<dbReference type="AlphaFoldDB" id="A0A538TZA1"/>
<dbReference type="PANTHER" id="PTHR38456">
    <property type="entry name" value="CYCLIC DI-AMP RECEPTOR A"/>
    <property type="match status" value="1"/>
</dbReference>
<organism evidence="1 2">
    <name type="scientific">Eiseniibacteriota bacterium</name>
    <dbReference type="NCBI Taxonomy" id="2212470"/>
    <lineage>
        <taxon>Bacteria</taxon>
        <taxon>Candidatus Eiseniibacteriota</taxon>
    </lineage>
</organism>
<dbReference type="Gene3D" id="3.30.70.120">
    <property type="match status" value="1"/>
</dbReference>
<accession>A0A538TZA1</accession>
<reference evidence="1 2" key="1">
    <citation type="journal article" date="2019" name="Nat. Microbiol.">
        <title>Mediterranean grassland soil C-N compound turnover is dependent on rainfall and depth, and is mediated by genomically divergent microorganisms.</title>
        <authorList>
            <person name="Diamond S."/>
            <person name="Andeer P.F."/>
            <person name="Li Z."/>
            <person name="Crits-Christoph A."/>
            <person name="Burstein D."/>
            <person name="Anantharaman K."/>
            <person name="Lane K.R."/>
            <person name="Thomas B.C."/>
            <person name="Pan C."/>
            <person name="Northen T.R."/>
            <person name="Banfield J.F."/>
        </authorList>
    </citation>
    <scope>NUCLEOTIDE SEQUENCE [LARGE SCALE GENOMIC DNA]</scope>
    <source>
        <strain evidence="1">WS_10</strain>
    </source>
</reference>
<protein>
    <recommendedName>
        <fullName evidence="3">Transcriptional regulator</fullName>
    </recommendedName>
</protein>
<dbReference type="InterPro" id="IPR010375">
    <property type="entry name" value="CdAMP_rec"/>
</dbReference>
<gene>
    <name evidence="1" type="ORF">E6K80_13240</name>
</gene>
<evidence type="ECO:0008006" key="3">
    <source>
        <dbReference type="Google" id="ProtNLM"/>
    </source>
</evidence>
<dbReference type="Proteomes" id="UP000319836">
    <property type="component" value="Unassembled WGS sequence"/>
</dbReference>
<dbReference type="PANTHER" id="PTHR38456:SF1">
    <property type="entry name" value="CYCLIC DI-AMP RECEPTOR A"/>
    <property type="match status" value="1"/>
</dbReference>
<sequence>MKLVVAIVHHEDAGDLVDALLDREFRATRLSSSGGFLKQSNTTVILGVEDDAVDEVLEIVRETCHSRTQVVNPMPPIMEPGEFFMPYPLEVEVGGATVFVLPVERFERI</sequence>
<dbReference type="SUPFAM" id="SSF54913">
    <property type="entry name" value="GlnB-like"/>
    <property type="match status" value="1"/>
</dbReference>
<comment type="caution">
    <text evidence="1">The sequence shown here is derived from an EMBL/GenBank/DDBJ whole genome shotgun (WGS) entry which is preliminary data.</text>
</comment>
<dbReference type="EMBL" id="VBPA01000356">
    <property type="protein sequence ID" value="TMQ68974.1"/>
    <property type="molecule type" value="Genomic_DNA"/>
</dbReference>
<dbReference type="Pfam" id="PF06153">
    <property type="entry name" value="CdAMP_rec"/>
    <property type="match status" value="1"/>
</dbReference>
<evidence type="ECO:0000313" key="2">
    <source>
        <dbReference type="Proteomes" id="UP000319836"/>
    </source>
</evidence>
<dbReference type="InterPro" id="IPR015867">
    <property type="entry name" value="N-reg_PII/ATP_PRibTrfase_C"/>
</dbReference>
<evidence type="ECO:0000313" key="1">
    <source>
        <dbReference type="EMBL" id="TMQ68974.1"/>
    </source>
</evidence>
<dbReference type="InterPro" id="IPR011322">
    <property type="entry name" value="N-reg_PII-like_a/b"/>
</dbReference>